<dbReference type="Proteomes" id="UP000236161">
    <property type="component" value="Unassembled WGS sequence"/>
</dbReference>
<evidence type="ECO:0000256" key="1">
    <source>
        <dbReference type="SAM" id="Phobius"/>
    </source>
</evidence>
<name>A0A2I0ALF5_9ASPA</name>
<keyword evidence="3" id="KW-1185">Reference proteome</keyword>
<evidence type="ECO:0000313" key="3">
    <source>
        <dbReference type="Proteomes" id="UP000236161"/>
    </source>
</evidence>
<gene>
    <name evidence="2" type="ORF">AXF42_Ash014892</name>
</gene>
<dbReference type="AlphaFoldDB" id="A0A2I0ALF5"/>
<feature type="transmembrane region" description="Helical" evidence="1">
    <location>
        <begin position="46"/>
        <end position="66"/>
    </location>
</feature>
<keyword evidence="1" id="KW-0812">Transmembrane</keyword>
<organism evidence="2 3">
    <name type="scientific">Apostasia shenzhenica</name>
    <dbReference type="NCBI Taxonomy" id="1088818"/>
    <lineage>
        <taxon>Eukaryota</taxon>
        <taxon>Viridiplantae</taxon>
        <taxon>Streptophyta</taxon>
        <taxon>Embryophyta</taxon>
        <taxon>Tracheophyta</taxon>
        <taxon>Spermatophyta</taxon>
        <taxon>Magnoliopsida</taxon>
        <taxon>Liliopsida</taxon>
        <taxon>Asparagales</taxon>
        <taxon>Orchidaceae</taxon>
        <taxon>Apostasioideae</taxon>
        <taxon>Apostasia</taxon>
    </lineage>
</organism>
<proteinExistence type="predicted"/>
<evidence type="ECO:0000313" key="2">
    <source>
        <dbReference type="EMBL" id="PKA56389.1"/>
    </source>
</evidence>
<keyword evidence="1" id="KW-1133">Transmembrane helix</keyword>
<sequence length="72" mass="7852">MRLHARCARRLDASTLASPPHADGVQSSHAHVAARTAHLCPCSNPIWAFTFFLILFTVGMGMRSSIGDIFDL</sequence>
<keyword evidence="1" id="KW-0472">Membrane</keyword>
<accession>A0A2I0ALF5</accession>
<protein>
    <submittedName>
        <fullName evidence="2">Uncharacterized protein</fullName>
    </submittedName>
</protein>
<dbReference type="EMBL" id="KZ451973">
    <property type="protein sequence ID" value="PKA56389.1"/>
    <property type="molecule type" value="Genomic_DNA"/>
</dbReference>
<reference evidence="2 3" key="1">
    <citation type="journal article" date="2017" name="Nature">
        <title>The Apostasia genome and the evolution of orchids.</title>
        <authorList>
            <person name="Zhang G.Q."/>
            <person name="Liu K.W."/>
            <person name="Li Z."/>
            <person name="Lohaus R."/>
            <person name="Hsiao Y.Y."/>
            <person name="Niu S.C."/>
            <person name="Wang J.Y."/>
            <person name="Lin Y.C."/>
            <person name="Xu Q."/>
            <person name="Chen L.J."/>
            <person name="Yoshida K."/>
            <person name="Fujiwara S."/>
            <person name="Wang Z.W."/>
            <person name="Zhang Y.Q."/>
            <person name="Mitsuda N."/>
            <person name="Wang M."/>
            <person name="Liu G.H."/>
            <person name="Pecoraro L."/>
            <person name="Huang H.X."/>
            <person name="Xiao X.J."/>
            <person name="Lin M."/>
            <person name="Wu X.Y."/>
            <person name="Wu W.L."/>
            <person name="Chen Y.Y."/>
            <person name="Chang S.B."/>
            <person name="Sakamoto S."/>
            <person name="Ohme-Takagi M."/>
            <person name="Yagi M."/>
            <person name="Zeng S.J."/>
            <person name="Shen C.Y."/>
            <person name="Yeh C.M."/>
            <person name="Luo Y.B."/>
            <person name="Tsai W.C."/>
            <person name="Van de Peer Y."/>
            <person name="Liu Z.J."/>
        </authorList>
    </citation>
    <scope>NUCLEOTIDE SEQUENCE [LARGE SCALE GENOMIC DNA]</scope>
    <source>
        <strain evidence="3">cv. Shenzhen</strain>
        <tissue evidence="2">Stem</tissue>
    </source>
</reference>